<evidence type="ECO:0000313" key="2">
    <source>
        <dbReference type="Proteomes" id="UP001501035"/>
    </source>
</evidence>
<dbReference type="InterPro" id="IPR052732">
    <property type="entry name" value="Cell-binding_unc_protein"/>
</dbReference>
<dbReference type="SUPFAM" id="SSF52540">
    <property type="entry name" value="P-loop containing nucleoside triphosphate hydrolases"/>
    <property type="match status" value="1"/>
</dbReference>
<proteinExistence type="predicted"/>
<reference evidence="2" key="1">
    <citation type="journal article" date="2019" name="Int. J. Syst. Evol. Microbiol.">
        <title>The Global Catalogue of Microorganisms (GCM) 10K type strain sequencing project: providing services to taxonomists for standard genome sequencing and annotation.</title>
        <authorList>
            <consortium name="The Broad Institute Genomics Platform"/>
            <consortium name="The Broad Institute Genome Sequencing Center for Infectious Disease"/>
            <person name="Wu L."/>
            <person name="Ma J."/>
        </authorList>
    </citation>
    <scope>NUCLEOTIDE SEQUENCE [LARGE SCALE GENOMIC DNA]</scope>
    <source>
        <strain evidence="2">JCM 14234</strain>
    </source>
</reference>
<dbReference type="Pfam" id="PF13671">
    <property type="entry name" value="AAA_33"/>
    <property type="match status" value="1"/>
</dbReference>
<evidence type="ECO:0000313" key="1">
    <source>
        <dbReference type="EMBL" id="GAA3033499.1"/>
    </source>
</evidence>
<dbReference type="InterPro" id="IPR027417">
    <property type="entry name" value="P-loop_NTPase"/>
</dbReference>
<dbReference type="RefSeq" id="WP_290706231.1">
    <property type="nucleotide sequence ID" value="NZ_BAAAVS010000020.1"/>
</dbReference>
<dbReference type="PANTHER" id="PTHR43883">
    <property type="entry name" value="SLR0207 PROTEIN"/>
    <property type="match status" value="1"/>
</dbReference>
<gene>
    <name evidence="1" type="ORF">GCM10010528_13190</name>
</gene>
<name>A0ABP6L5Z4_9ACTN</name>
<organism evidence="1 2">
    <name type="scientific">Gordonia defluvii</name>
    <dbReference type="NCBI Taxonomy" id="283718"/>
    <lineage>
        <taxon>Bacteria</taxon>
        <taxon>Bacillati</taxon>
        <taxon>Actinomycetota</taxon>
        <taxon>Actinomycetes</taxon>
        <taxon>Mycobacteriales</taxon>
        <taxon>Gordoniaceae</taxon>
        <taxon>Gordonia</taxon>
    </lineage>
</organism>
<dbReference type="EMBL" id="BAAAVS010000020">
    <property type="protein sequence ID" value="GAA3033499.1"/>
    <property type="molecule type" value="Genomic_DNA"/>
</dbReference>
<sequence length="497" mass="52648">MARDDPDAPLVELLARTGAISPDATRIVTHGAVIILDGDRAWKLKRPVAYRYLDFSTAERRRDTLREELRLNRRTAPQLYRGVHAITRDDGGGVSLDGAGEPVDWVLEMTRFPDDALLARYADDGLLDDALLTALAERIAALHHGAEISGDTHGARRLLDVVVGNRASMARYPAILDPALADTVTDQLTAQIGAQSALLDDRAAGGRVRHGHGDLHLDNIAVLDGIPVPFDCLEFDPEYAIADVLYDLAFTLMDLWARGLRHEANLLVNAYLDAAPDDESGFVLLPTMVAVRATVRAHVRAAAGDAEESRDYLALARSVLEPTPARLIAVGGASGTGKSTLARAISGDIGAAPGARVLRSDVLRKRLAGVPALTGLPSSGYTPERGSQVYAELGRLAAADLSGGMSVIADAVFGQNAEREGIIATASRAGCEFAGIWLELPEGQRITRIEGRGPDASDATAAVARAQTNSVEPPAAGWTCLLSDGHTVAAVTRALRG</sequence>
<accession>A0ABP6L5Z4</accession>
<dbReference type="SUPFAM" id="SSF56112">
    <property type="entry name" value="Protein kinase-like (PK-like)"/>
    <property type="match status" value="1"/>
</dbReference>
<dbReference type="Gene3D" id="3.40.50.300">
    <property type="entry name" value="P-loop containing nucleotide triphosphate hydrolases"/>
    <property type="match status" value="1"/>
</dbReference>
<keyword evidence="2" id="KW-1185">Reference proteome</keyword>
<dbReference type="Proteomes" id="UP001501035">
    <property type="component" value="Unassembled WGS sequence"/>
</dbReference>
<dbReference type="PANTHER" id="PTHR43883:SF1">
    <property type="entry name" value="GLUCONOKINASE"/>
    <property type="match status" value="1"/>
</dbReference>
<dbReference type="InterPro" id="IPR011009">
    <property type="entry name" value="Kinase-like_dom_sf"/>
</dbReference>
<protein>
    <submittedName>
        <fullName evidence="1">Bifunctional aminoglycoside phosphotransferase/ATP-binding protein</fullName>
    </submittedName>
</protein>
<comment type="caution">
    <text evidence="1">The sequence shown here is derived from an EMBL/GenBank/DDBJ whole genome shotgun (WGS) entry which is preliminary data.</text>
</comment>